<organism evidence="1 2">
    <name type="scientific">Photinus pyralis</name>
    <name type="common">Common eastern firefly</name>
    <name type="synonym">Lampyris pyralis</name>
    <dbReference type="NCBI Taxonomy" id="7054"/>
    <lineage>
        <taxon>Eukaryota</taxon>
        <taxon>Metazoa</taxon>
        <taxon>Ecdysozoa</taxon>
        <taxon>Arthropoda</taxon>
        <taxon>Hexapoda</taxon>
        <taxon>Insecta</taxon>
        <taxon>Pterygota</taxon>
        <taxon>Neoptera</taxon>
        <taxon>Endopterygota</taxon>
        <taxon>Coleoptera</taxon>
        <taxon>Polyphaga</taxon>
        <taxon>Elateriformia</taxon>
        <taxon>Elateroidea</taxon>
        <taxon>Lampyridae</taxon>
        <taxon>Lampyrinae</taxon>
        <taxon>Photinus</taxon>
    </lineage>
</organism>
<name>A0A5N4B4G6_PHOPY</name>
<keyword evidence="2" id="KW-1185">Reference proteome</keyword>
<evidence type="ECO:0000313" key="2">
    <source>
        <dbReference type="Proteomes" id="UP000327044"/>
    </source>
</evidence>
<comment type="caution">
    <text evidence="1">The sequence shown here is derived from an EMBL/GenBank/DDBJ whole genome shotgun (WGS) entry which is preliminary data.</text>
</comment>
<proteinExistence type="predicted"/>
<evidence type="ECO:0000313" key="1">
    <source>
        <dbReference type="EMBL" id="KAB0804250.1"/>
    </source>
</evidence>
<dbReference type="Proteomes" id="UP000327044">
    <property type="component" value="Unassembled WGS sequence"/>
</dbReference>
<accession>A0A5N4B4G6</accession>
<dbReference type="AlphaFoldDB" id="A0A5N4B4G6"/>
<sequence>MFDICSDSVSKIATKLDRIKKRYQEIIDLIFRWVPSHAGLKGNEEIGQVVRLATYLRTHNNRATHPDLKKHLHLRTNEFWIPSGYSTVQQKLHKSEMVSTHKDKYN</sequence>
<dbReference type="InParanoid" id="A0A5N4B4G6"/>
<gene>
    <name evidence="1" type="ORF">PPYR_01220</name>
</gene>
<evidence type="ECO:0008006" key="3">
    <source>
        <dbReference type="Google" id="ProtNLM"/>
    </source>
</evidence>
<reference evidence="1 2" key="1">
    <citation type="journal article" date="2018" name="Elife">
        <title>Firefly genomes illuminate parallel origins of bioluminescence in beetles.</title>
        <authorList>
            <person name="Fallon T.R."/>
            <person name="Lower S.E."/>
            <person name="Chang C.H."/>
            <person name="Bessho-Uehara M."/>
            <person name="Martin G.J."/>
            <person name="Bewick A.J."/>
            <person name="Behringer M."/>
            <person name="Debat H.J."/>
            <person name="Wong I."/>
            <person name="Day J.C."/>
            <person name="Suvorov A."/>
            <person name="Silva C.J."/>
            <person name="Stanger-Hall K.F."/>
            <person name="Hall D.W."/>
            <person name="Schmitz R.J."/>
            <person name="Nelson D.R."/>
            <person name="Lewis S.M."/>
            <person name="Shigenobu S."/>
            <person name="Bybee S.M."/>
            <person name="Larracuente A.M."/>
            <person name="Oba Y."/>
            <person name="Weng J.K."/>
        </authorList>
    </citation>
    <scope>NUCLEOTIDE SEQUENCE [LARGE SCALE GENOMIC DNA]</scope>
    <source>
        <strain evidence="1">1611_PpyrPB1</strain>
        <tissue evidence="1">Whole body</tissue>
    </source>
</reference>
<protein>
    <recommendedName>
        <fullName evidence="3">RNase H type-1 domain-containing protein</fullName>
    </recommendedName>
</protein>
<dbReference type="EMBL" id="VVIM01000001">
    <property type="protein sequence ID" value="KAB0804250.1"/>
    <property type="molecule type" value="Genomic_DNA"/>
</dbReference>